<keyword evidence="3" id="KW-1185">Reference proteome</keyword>
<feature type="compositionally biased region" description="Basic residues" evidence="1">
    <location>
        <begin position="24"/>
        <end position="33"/>
    </location>
</feature>
<evidence type="ECO:0000256" key="1">
    <source>
        <dbReference type="SAM" id="MobiDB-lite"/>
    </source>
</evidence>
<sequence>MKVTEKEDESVKRERVGRRQGLTARRHQRKPLGNKRSPSPSVVLPFSPVDSKPSSLPAPSSPGPYFPTSSRRIRAKRLRDFHLAKPSRENGQETAKRERQPYIQNLPSHNLSRLQSDLAPLEL</sequence>
<dbReference type="EMBL" id="AP028910">
    <property type="protein sequence ID" value="BES90722.1"/>
    <property type="molecule type" value="Genomic_DNA"/>
</dbReference>
<gene>
    <name evidence="2" type="ORF">NTJ_03530</name>
</gene>
<evidence type="ECO:0000313" key="3">
    <source>
        <dbReference type="Proteomes" id="UP001307889"/>
    </source>
</evidence>
<organism evidence="2 3">
    <name type="scientific">Nesidiocoris tenuis</name>
    <dbReference type="NCBI Taxonomy" id="355587"/>
    <lineage>
        <taxon>Eukaryota</taxon>
        <taxon>Metazoa</taxon>
        <taxon>Ecdysozoa</taxon>
        <taxon>Arthropoda</taxon>
        <taxon>Hexapoda</taxon>
        <taxon>Insecta</taxon>
        <taxon>Pterygota</taxon>
        <taxon>Neoptera</taxon>
        <taxon>Paraneoptera</taxon>
        <taxon>Hemiptera</taxon>
        <taxon>Heteroptera</taxon>
        <taxon>Panheteroptera</taxon>
        <taxon>Cimicomorpha</taxon>
        <taxon>Miridae</taxon>
        <taxon>Dicyphina</taxon>
        <taxon>Nesidiocoris</taxon>
    </lineage>
</organism>
<protein>
    <submittedName>
        <fullName evidence="2">Uncharacterized protein</fullName>
    </submittedName>
</protein>
<name>A0ABN7AHG5_9HEMI</name>
<accession>A0ABN7AHG5</accession>
<proteinExistence type="predicted"/>
<feature type="compositionally biased region" description="Low complexity" evidence="1">
    <location>
        <begin position="37"/>
        <end position="58"/>
    </location>
</feature>
<feature type="region of interest" description="Disordered" evidence="1">
    <location>
        <begin position="1"/>
        <end position="123"/>
    </location>
</feature>
<feature type="compositionally biased region" description="Basic and acidic residues" evidence="1">
    <location>
        <begin position="78"/>
        <end position="100"/>
    </location>
</feature>
<dbReference type="Proteomes" id="UP001307889">
    <property type="component" value="Chromosome 2"/>
</dbReference>
<feature type="compositionally biased region" description="Polar residues" evidence="1">
    <location>
        <begin position="102"/>
        <end position="115"/>
    </location>
</feature>
<evidence type="ECO:0000313" key="2">
    <source>
        <dbReference type="EMBL" id="BES90722.1"/>
    </source>
</evidence>
<reference evidence="2 3" key="1">
    <citation type="submission" date="2023-09" db="EMBL/GenBank/DDBJ databases">
        <title>Nesidiocoris tenuis whole genome shotgun sequence.</title>
        <authorList>
            <person name="Shibata T."/>
            <person name="Shimoda M."/>
            <person name="Kobayashi T."/>
            <person name="Uehara T."/>
        </authorList>
    </citation>
    <scope>NUCLEOTIDE SEQUENCE [LARGE SCALE GENOMIC DNA]</scope>
    <source>
        <strain evidence="2 3">Japan</strain>
    </source>
</reference>